<keyword evidence="1" id="KW-0812">Transmembrane</keyword>
<gene>
    <name evidence="2" type="ORF">S03H2_39441</name>
</gene>
<dbReference type="AlphaFoldDB" id="X1H517"/>
<dbReference type="EMBL" id="BARU01024387">
    <property type="protein sequence ID" value="GAH48944.1"/>
    <property type="molecule type" value="Genomic_DNA"/>
</dbReference>
<comment type="caution">
    <text evidence="2">The sequence shown here is derived from an EMBL/GenBank/DDBJ whole genome shotgun (WGS) entry which is preliminary data.</text>
</comment>
<name>X1H517_9ZZZZ</name>
<feature type="non-terminal residue" evidence="2">
    <location>
        <position position="1"/>
    </location>
</feature>
<sequence length="60" mass="7288">KMEDDSELDLKDYLGKKVILSKSPHILLNLLKATLIWVFALTIIWLFYPLIRFWFENFMR</sequence>
<keyword evidence="1" id="KW-1133">Transmembrane helix</keyword>
<feature type="transmembrane region" description="Helical" evidence="1">
    <location>
        <begin position="35"/>
        <end position="55"/>
    </location>
</feature>
<reference evidence="2" key="1">
    <citation type="journal article" date="2014" name="Front. Microbiol.">
        <title>High frequency of phylogenetically diverse reductive dehalogenase-homologous genes in deep subseafloor sedimentary metagenomes.</title>
        <authorList>
            <person name="Kawai M."/>
            <person name="Futagami T."/>
            <person name="Toyoda A."/>
            <person name="Takaki Y."/>
            <person name="Nishi S."/>
            <person name="Hori S."/>
            <person name="Arai W."/>
            <person name="Tsubouchi T."/>
            <person name="Morono Y."/>
            <person name="Uchiyama I."/>
            <person name="Ito T."/>
            <person name="Fujiyama A."/>
            <person name="Inagaki F."/>
            <person name="Takami H."/>
        </authorList>
    </citation>
    <scope>NUCLEOTIDE SEQUENCE</scope>
    <source>
        <strain evidence="2">Expedition CK06-06</strain>
    </source>
</reference>
<accession>X1H517</accession>
<protein>
    <submittedName>
        <fullName evidence="2">Uncharacterized protein</fullName>
    </submittedName>
</protein>
<organism evidence="2">
    <name type="scientific">marine sediment metagenome</name>
    <dbReference type="NCBI Taxonomy" id="412755"/>
    <lineage>
        <taxon>unclassified sequences</taxon>
        <taxon>metagenomes</taxon>
        <taxon>ecological metagenomes</taxon>
    </lineage>
</organism>
<evidence type="ECO:0000256" key="1">
    <source>
        <dbReference type="SAM" id="Phobius"/>
    </source>
</evidence>
<evidence type="ECO:0000313" key="2">
    <source>
        <dbReference type="EMBL" id="GAH48944.1"/>
    </source>
</evidence>
<keyword evidence="1" id="KW-0472">Membrane</keyword>
<proteinExistence type="predicted"/>